<comment type="caution">
    <text evidence="1">The sequence shown here is derived from an EMBL/GenBank/DDBJ whole genome shotgun (WGS) entry which is preliminary data.</text>
</comment>
<protein>
    <submittedName>
        <fullName evidence="1">Dnm1l protein</fullName>
    </submittedName>
</protein>
<proteinExistence type="predicted"/>
<dbReference type="EMBL" id="CAJNJA010037225">
    <property type="protein sequence ID" value="CAE7730400.1"/>
    <property type="molecule type" value="Genomic_DNA"/>
</dbReference>
<evidence type="ECO:0000313" key="1">
    <source>
        <dbReference type="EMBL" id="CAE7730400.1"/>
    </source>
</evidence>
<dbReference type="OrthoDB" id="427361at2759"/>
<organism evidence="1 2">
    <name type="scientific">Symbiodinium necroappetens</name>
    <dbReference type="NCBI Taxonomy" id="1628268"/>
    <lineage>
        <taxon>Eukaryota</taxon>
        <taxon>Sar</taxon>
        <taxon>Alveolata</taxon>
        <taxon>Dinophyceae</taxon>
        <taxon>Suessiales</taxon>
        <taxon>Symbiodiniaceae</taxon>
        <taxon>Symbiodinium</taxon>
    </lineage>
</organism>
<reference evidence="1" key="1">
    <citation type="submission" date="2021-02" db="EMBL/GenBank/DDBJ databases">
        <authorList>
            <person name="Dougan E. K."/>
            <person name="Rhodes N."/>
            <person name="Thang M."/>
            <person name="Chan C."/>
        </authorList>
    </citation>
    <scope>NUCLEOTIDE SEQUENCE</scope>
</reference>
<gene>
    <name evidence="1" type="primary">dnm1l</name>
    <name evidence="1" type="ORF">SNEC2469_LOCUS21102</name>
</gene>
<name>A0A812XIN5_9DINO</name>
<keyword evidence="2" id="KW-1185">Reference proteome</keyword>
<accession>A0A812XIN5</accession>
<dbReference type="Proteomes" id="UP000601435">
    <property type="component" value="Unassembled WGS sequence"/>
</dbReference>
<evidence type="ECO:0000313" key="2">
    <source>
        <dbReference type="Proteomes" id="UP000601435"/>
    </source>
</evidence>
<dbReference type="AlphaFoldDB" id="A0A812XIN5"/>
<sequence>MVEFAKIIDWDKQTVANDGVTFDATQTCVNDLFQQNGGVWLMEVSVDGSTFYEWSVYKQIQVRNAFDAHGYIYYWRDADNVLNQDFELYSDVNDAISGSSMWATCTYNDPKAGFARDCCCRSASQAFEPGQGGSGWGFFAPSSFRTNIRWSKIRFSMPTQPLPTSPP</sequence>